<proteinExistence type="predicted"/>
<reference evidence="1" key="1">
    <citation type="journal article" date="2014" name="Front. Microbiol.">
        <title>High frequency of phylogenetically diverse reductive dehalogenase-homologous genes in deep subseafloor sedimentary metagenomes.</title>
        <authorList>
            <person name="Kawai M."/>
            <person name="Futagami T."/>
            <person name="Toyoda A."/>
            <person name="Takaki Y."/>
            <person name="Nishi S."/>
            <person name="Hori S."/>
            <person name="Arai W."/>
            <person name="Tsubouchi T."/>
            <person name="Morono Y."/>
            <person name="Uchiyama I."/>
            <person name="Ito T."/>
            <person name="Fujiyama A."/>
            <person name="Inagaki F."/>
            <person name="Takami H."/>
        </authorList>
    </citation>
    <scope>NUCLEOTIDE SEQUENCE</scope>
    <source>
        <strain evidence="1">Expedition CK06-06</strain>
    </source>
</reference>
<gene>
    <name evidence="1" type="ORF">S01H1_70456</name>
</gene>
<comment type="caution">
    <text evidence="1">The sequence shown here is derived from an EMBL/GenBank/DDBJ whole genome shotgun (WGS) entry which is preliminary data.</text>
</comment>
<evidence type="ECO:0000313" key="1">
    <source>
        <dbReference type="EMBL" id="GAG33706.1"/>
    </source>
</evidence>
<name>X0YA20_9ZZZZ</name>
<dbReference type="EMBL" id="BARS01046857">
    <property type="protein sequence ID" value="GAG33706.1"/>
    <property type="molecule type" value="Genomic_DNA"/>
</dbReference>
<accession>X0YA20</accession>
<sequence length="188" mass="22627">MDSLKKWGHARNLINFRVSVYVGGGLGDIAHHYATNRYLRRLRTIKEFFPNLYIFLYLDSKNPDLVKQLFEKDPHINEIIAIKQENFIWADVRAFMENVCKIDKARHCQFMPEFDVETVFRRTLNRVFILLRFPRIRAISMDDFFQQMLLDVNDFEADWPAKIWIEPEYEQWSREQTQGLRLIGIHPF</sequence>
<feature type="non-terminal residue" evidence="1">
    <location>
        <position position="188"/>
    </location>
</feature>
<organism evidence="1">
    <name type="scientific">marine sediment metagenome</name>
    <dbReference type="NCBI Taxonomy" id="412755"/>
    <lineage>
        <taxon>unclassified sequences</taxon>
        <taxon>metagenomes</taxon>
        <taxon>ecological metagenomes</taxon>
    </lineage>
</organism>
<dbReference type="AlphaFoldDB" id="X0YA20"/>
<protein>
    <submittedName>
        <fullName evidence="1">Uncharacterized protein</fullName>
    </submittedName>
</protein>